<protein>
    <submittedName>
        <fullName evidence="1">Uncharacterized protein</fullName>
    </submittedName>
</protein>
<evidence type="ECO:0000313" key="2">
    <source>
        <dbReference type="Proteomes" id="UP001292094"/>
    </source>
</evidence>
<name>A0AAE1QH74_9EUCA</name>
<organism evidence="1 2">
    <name type="scientific">Petrolisthes manimaculis</name>
    <dbReference type="NCBI Taxonomy" id="1843537"/>
    <lineage>
        <taxon>Eukaryota</taxon>
        <taxon>Metazoa</taxon>
        <taxon>Ecdysozoa</taxon>
        <taxon>Arthropoda</taxon>
        <taxon>Crustacea</taxon>
        <taxon>Multicrustacea</taxon>
        <taxon>Malacostraca</taxon>
        <taxon>Eumalacostraca</taxon>
        <taxon>Eucarida</taxon>
        <taxon>Decapoda</taxon>
        <taxon>Pleocyemata</taxon>
        <taxon>Anomura</taxon>
        <taxon>Galatheoidea</taxon>
        <taxon>Porcellanidae</taxon>
        <taxon>Petrolisthes</taxon>
    </lineage>
</organism>
<reference evidence="1" key="1">
    <citation type="submission" date="2023-11" db="EMBL/GenBank/DDBJ databases">
        <title>Genome assemblies of two species of porcelain crab, Petrolisthes cinctipes and Petrolisthes manimaculis (Anomura: Porcellanidae).</title>
        <authorList>
            <person name="Angst P."/>
        </authorList>
    </citation>
    <scope>NUCLEOTIDE SEQUENCE</scope>
    <source>
        <strain evidence="1">PB745_02</strain>
        <tissue evidence="1">Gill</tissue>
    </source>
</reference>
<dbReference type="Proteomes" id="UP001292094">
    <property type="component" value="Unassembled WGS sequence"/>
</dbReference>
<proteinExistence type="predicted"/>
<gene>
    <name evidence="1" type="ORF">Pmani_004291</name>
</gene>
<accession>A0AAE1QH74</accession>
<dbReference type="AlphaFoldDB" id="A0AAE1QH74"/>
<evidence type="ECO:0000313" key="1">
    <source>
        <dbReference type="EMBL" id="KAK4325137.1"/>
    </source>
</evidence>
<comment type="caution">
    <text evidence="1">The sequence shown here is derived from an EMBL/GenBank/DDBJ whole genome shotgun (WGS) entry which is preliminary data.</text>
</comment>
<keyword evidence="2" id="KW-1185">Reference proteome</keyword>
<dbReference type="EMBL" id="JAWZYT010000298">
    <property type="protein sequence ID" value="KAK4325137.1"/>
    <property type="molecule type" value="Genomic_DNA"/>
</dbReference>
<sequence>MVLVCTLEEYAPWSGSVFHIDKQRYLLVSHQQGCLLFSPCTLVPALFKATQSFLQKDDPWGGCHLVLRCSHWAGPDEPLPSTSAGSVARPIPLTMTHDEHAPLPNFGGRSR</sequence>